<dbReference type="AlphaFoldDB" id="A0AAW2LF89"/>
<evidence type="ECO:0000313" key="1">
    <source>
        <dbReference type="EMBL" id="KAL0317383.1"/>
    </source>
</evidence>
<protein>
    <submittedName>
        <fullName evidence="1">Uncharacterized protein</fullName>
    </submittedName>
</protein>
<dbReference type="EMBL" id="JACGWK010000014">
    <property type="protein sequence ID" value="KAL0317383.1"/>
    <property type="molecule type" value="Genomic_DNA"/>
</dbReference>
<reference evidence="1" key="2">
    <citation type="journal article" date="2024" name="Plant">
        <title>Genomic evolution and insights into agronomic trait innovations of Sesamum species.</title>
        <authorList>
            <person name="Miao H."/>
            <person name="Wang L."/>
            <person name="Qu L."/>
            <person name="Liu H."/>
            <person name="Sun Y."/>
            <person name="Le M."/>
            <person name="Wang Q."/>
            <person name="Wei S."/>
            <person name="Zheng Y."/>
            <person name="Lin W."/>
            <person name="Duan Y."/>
            <person name="Cao H."/>
            <person name="Xiong S."/>
            <person name="Wang X."/>
            <person name="Wei L."/>
            <person name="Li C."/>
            <person name="Ma Q."/>
            <person name="Ju M."/>
            <person name="Zhao R."/>
            <person name="Li G."/>
            <person name="Mu C."/>
            <person name="Tian Q."/>
            <person name="Mei H."/>
            <person name="Zhang T."/>
            <person name="Gao T."/>
            <person name="Zhang H."/>
        </authorList>
    </citation>
    <scope>NUCLEOTIDE SEQUENCE</scope>
    <source>
        <strain evidence="1">G01</strain>
    </source>
</reference>
<sequence length="61" mass="6955">MVGCHPLGRTSASCFNNDFFEQETQLGRPVNQMEVFKKVLQEEGRRPVNEGGRGRSTFSFF</sequence>
<name>A0AAW2LF89_9LAMI</name>
<comment type="caution">
    <text evidence="1">The sequence shown here is derived from an EMBL/GenBank/DDBJ whole genome shotgun (WGS) entry which is preliminary data.</text>
</comment>
<reference evidence="1" key="1">
    <citation type="submission" date="2020-06" db="EMBL/GenBank/DDBJ databases">
        <authorList>
            <person name="Li T."/>
            <person name="Hu X."/>
            <person name="Zhang T."/>
            <person name="Song X."/>
            <person name="Zhang H."/>
            <person name="Dai N."/>
            <person name="Sheng W."/>
            <person name="Hou X."/>
            <person name="Wei L."/>
        </authorList>
    </citation>
    <scope>NUCLEOTIDE SEQUENCE</scope>
    <source>
        <strain evidence="1">G01</strain>
        <tissue evidence="1">Leaf</tissue>
    </source>
</reference>
<gene>
    <name evidence="1" type="ORF">Sangu_2152600</name>
</gene>
<accession>A0AAW2LF89</accession>
<organism evidence="1">
    <name type="scientific">Sesamum angustifolium</name>
    <dbReference type="NCBI Taxonomy" id="2727405"/>
    <lineage>
        <taxon>Eukaryota</taxon>
        <taxon>Viridiplantae</taxon>
        <taxon>Streptophyta</taxon>
        <taxon>Embryophyta</taxon>
        <taxon>Tracheophyta</taxon>
        <taxon>Spermatophyta</taxon>
        <taxon>Magnoliopsida</taxon>
        <taxon>eudicotyledons</taxon>
        <taxon>Gunneridae</taxon>
        <taxon>Pentapetalae</taxon>
        <taxon>asterids</taxon>
        <taxon>lamiids</taxon>
        <taxon>Lamiales</taxon>
        <taxon>Pedaliaceae</taxon>
        <taxon>Sesamum</taxon>
    </lineage>
</organism>
<proteinExistence type="predicted"/>